<sequence>MVSETKVATGTNLHPHESISSLLQLELISSLNSDNHLKYQSENNISSKKKFHNNLLQNSLESINDNYQRFSNNNLINTHLPIANMPQDSTIITKTSSCQLPAVPKQAGTFIHRLVNKFFLMTNKNQNKKKLCPMKQIKRKQMNTRLNTRILSDDSHTFLNIISKKRQRKRRQHSIVITNNNQHCPVCRKYRNNFSIVPINAIQVLSTDYSSELSKIVNSNATTTRKNRSILTTEPLISLPKIQLEKIRTLNESQCQKIASAVELIFDTLISNYQHI</sequence>
<gene>
    <name evidence="1" type="ORF">JXQ802_LOCUS650</name>
    <name evidence="2" type="ORF">PYM288_LOCUS1850</name>
</gene>
<accession>A0A813N9T0</accession>
<proteinExistence type="predicted"/>
<evidence type="ECO:0000313" key="2">
    <source>
        <dbReference type="EMBL" id="CAF0746467.1"/>
    </source>
</evidence>
<dbReference type="Proteomes" id="UP000663870">
    <property type="component" value="Unassembled WGS sequence"/>
</dbReference>
<dbReference type="EMBL" id="CAJNOL010000007">
    <property type="protein sequence ID" value="CAF0733259.1"/>
    <property type="molecule type" value="Genomic_DNA"/>
</dbReference>
<evidence type="ECO:0000313" key="1">
    <source>
        <dbReference type="EMBL" id="CAF0733259.1"/>
    </source>
</evidence>
<name>A0A813N9T0_9BILA</name>
<protein>
    <submittedName>
        <fullName evidence="1">Uncharacterized protein</fullName>
    </submittedName>
</protein>
<organism evidence="1 3">
    <name type="scientific">Rotaria sordida</name>
    <dbReference type="NCBI Taxonomy" id="392033"/>
    <lineage>
        <taxon>Eukaryota</taxon>
        <taxon>Metazoa</taxon>
        <taxon>Spiralia</taxon>
        <taxon>Gnathifera</taxon>
        <taxon>Rotifera</taxon>
        <taxon>Eurotatoria</taxon>
        <taxon>Bdelloidea</taxon>
        <taxon>Philodinida</taxon>
        <taxon>Philodinidae</taxon>
        <taxon>Rotaria</taxon>
    </lineage>
</organism>
<evidence type="ECO:0000313" key="3">
    <source>
        <dbReference type="Proteomes" id="UP000663870"/>
    </source>
</evidence>
<dbReference type="AlphaFoldDB" id="A0A813N9T0"/>
<keyword evidence="3" id="KW-1185">Reference proteome</keyword>
<dbReference type="EMBL" id="CAJNOH010000011">
    <property type="protein sequence ID" value="CAF0746467.1"/>
    <property type="molecule type" value="Genomic_DNA"/>
</dbReference>
<comment type="caution">
    <text evidence="1">The sequence shown here is derived from an EMBL/GenBank/DDBJ whole genome shotgun (WGS) entry which is preliminary data.</text>
</comment>
<dbReference type="Proteomes" id="UP000663854">
    <property type="component" value="Unassembled WGS sequence"/>
</dbReference>
<reference evidence="1" key="1">
    <citation type="submission" date="2021-02" db="EMBL/GenBank/DDBJ databases">
        <authorList>
            <person name="Nowell W R."/>
        </authorList>
    </citation>
    <scope>NUCLEOTIDE SEQUENCE</scope>
</reference>